<proteinExistence type="predicted"/>
<name>A0ABZ3F1Y0_9HELI</name>
<dbReference type="Proteomes" id="UP001434737">
    <property type="component" value="Chromosome"/>
</dbReference>
<dbReference type="PROSITE" id="PS50975">
    <property type="entry name" value="ATP_GRASP"/>
    <property type="match status" value="1"/>
</dbReference>
<organism evidence="3 4">
    <name type="scientific">Helicobacter mastomyrinus</name>
    <dbReference type="NCBI Taxonomy" id="287948"/>
    <lineage>
        <taxon>Bacteria</taxon>
        <taxon>Pseudomonadati</taxon>
        <taxon>Campylobacterota</taxon>
        <taxon>Epsilonproteobacteria</taxon>
        <taxon>Campylobacterales</taxon>
        <taxon>Helicobacteraceae</taxon>
        <taxon>Helicobacter</taxon>
    </lineage>
</organism>
<dbReference type="SUPFAM" id="SSF56059">
    <property type="entry name" value="Glutathione synthetase ATP-binding domain-like"/>
    <property type="match status" value="1"/>
</dbReference>
<dbReference type="Gene3D" id="3.40.50.20">
    <property type="match status" value="1"/>
</dbReference>
<dbReference type="GO" id="GO:0016874">
    <property type="term" value="F:ligase activity"/>
    <property type="evidence" value="ECO:0007669"/>
    <property type="project" value="UniProtKB-KW"/>
</dbReference>
<dbReference type="Gene3D" id="3.30.1490.20">
    <property type="entry name" value="ATP-grasp fold, A domain"/>
    <property type="match status" value="1"/>
</dbReference>
<dbReference type="PANTHER" id="PTHR21621:SF0">
    <property type="entry name" value="BETA-CITRYLGLUTAMATE SYNTHASE B-RELATED"/>
    <property type="match status" value="1"/>
</dbReference>
<sequence>MLYNEYKKGIYILHENLEWIPPFADAFKRAGVEFKEILLTRGGINLDVPPPEGVFWSRLSASSHTRNHADSKEYGRAILAWLESYGRKVINGSNVLEFEVSKVRQYLALNNAGFRTPKTIAVFGKDDLLKSAEALQTPFITKHNQGGKGLGVQRFENLKELKDYVESSAYEAPIDGITLLQEYVRSKELFITRCEFIGGKFVYAVRVDTSGGAFKLCPADSCDIERAEALPELAGAACDIGSGDKFSVREEITTQTPLVQQLETFLQKHHIEIAGVEFIESDKGENVVYDINTNTNYNSTLESKLRAQGQLGAADKVVSFLHRLYEGL</sequence>
<dbReference type="Pfam" id="PF08443">
    <property type="entry name" value="RimK"/>
    <property type="match status" value="1"/>
</dbReference>
<evidence type="ECO:0000313" key="4">
    <source>
        <dbReference type="Proteomes" id="UP001434737"/>
    </source>
</evidence>
<keyword evidence="4" id="KW-1185">Reference proteome</keyword>
<evidence type="ECO:0000259" key="2">
    <source>
        <dbReference type="PROSITE" id="PS50975"/>
    </source>
</evidence>
<protein>
    <submittedName>
        <fullName evidence="3">Alpha-L-glutamate ligase</fullName>
    </submittedName>
</protein>
<gene>
    <name evidence="3" type="ORF">V3I05_05390</name>
</gene>
<keyword evidence="3" id="KW-0436">Ligase</keyword>
<dbReference type="InterPro" id="IPR013651">
    <property type="entry name" value="ATP-grasp_RimK-type"/>
</dbReference>
<reference evidence="3 4" key="1">
    <citation type="submission" date="2024-02" db="EMBL/GenBank/DDBJ databases">
        <title>Genome and pathogenicity analysis of Helicobacter mastomyrinus isolated from mice.</title>
        <authorList>
            <person name="Zhu L."/>
        </authorList>
    </citation>
    <scope>NUCLEOTIDE SEQUENCE [LARGE SCALE GENOMIC DNA]</scope>
    <source>
        <strain evidence="3 4">Hm-17</strain>
    </source>
</reference>
<keyword evidence="1" id="KW-0067">ATP-binding</keyword>
<evidence type="ECO:0000313" key="3">
    <source>
        <dbReference type="EMBL" id="XAM17129.1"/>
    </source>
</evidence>
<keyword evidence="1" id="KW-0547">Nucleotide-binding</keyword>
<dbReference type="PANTHER" id="PTHR21621">
    <property type="entry name" value="RIBOSOMAL PROTEIN S6 MODIFICATION PROTEIN"/>
    <property type="match status" value="1"/>
</dbReference>
<dbReference type="InterPro" id="IPR013815">
    <property type="entry name" value="ATP_grasp_subdomain_1"/>
</dbReference>
<feature type="domain" description="ATP-grasp" evidence="2">
    <location>
        <begin position="106"/>
        <end position="322"/>
    </location>
</feature>
<dbReference type="InterPro" id="IPR011761">
    <property type="entry name" value="ATP-grasp"/>
</dbReference>
<dbReference type="EMBL" id="CP145316">
    <property type="protein sequence ID" value="XAM17129.1"/>
    <property type="molecule type" value="Genomic_DNA"/>
</dbReference>
<accession>A0ABZ3F1Y0</accession>
<evidence type="ECO:0000256" key="1">
    <source>
        <dbReference type="PROSITE-ProRule" id="PRU00409"/>
    </source>
</evidence>
<dbReference type="RefSeq" id="WP_343352890.1">
    <property type="nucleotide sequence ID" value="NZ_CP145316.1"/>
</dbReference>